<feature type="transmembrane region" description="Helical" evidence="5">
    <location>
        <begin position="183"/>
        <end position="211"/>
    </location>
</feature>
<evidence type="ECO:0000256" key="4">
    <source>
        <dbReference type="ARBA" id="ARBA00023136"/>
    </source>
</evidence>
<organism evidence="7 8">
    <name type="scientific">Bradyrhizobium canariense</name>
    <dbReference type="NCBI Taxonomy" id="255045"/>
    <lineage>
        <taxon>Bacteria</taxon>
        <taxon>Pseudomonadati</taxon>
        <taxon>Pseudomonadota</taxon>
        <taxon>Alphaproteobacteria</taxon>
        <taxon>Hyphomicrobiales</taxon>
        <taxon>Nitrobacteraceae</taxon>
        <taxon>Bradyrhizobium</taxon>
    </lineage>
</organism>
<dbReference type="Pfam" id="PF04932">
    <property type="entry name" value="Wzy_C"/>
    <property type="match status" value="1"/>
</dbReference>
<dbReference type="InterPro" id="IPR051533">
    <property type="entry name" value="WaaL-like"/>
</dbReference>
<evidence type="ECO:0000313" key="7">
    <source>
        <dbReference type="EMBL" id="OSJ29585.1"/>
    </source>
</evidence>
<dbReference type="EMBL" id="NAFK01000157">
    <property type="protein sequence ID" value="OSJ29585.1"/>
    <property type="molecule type" value="Genomic_DNA"/>
</dbReference>
<feature type="transmembrane region" description="Helical" evidence="5">
    <location>
        <begin position="26"/>
        <end position="44"/>
    </location>
</feature>
<keyword evidence="4 5" id="KW-0472">Membrane</keyword>
<evidence type="ECO:0000313" key="8">
    <source>
        <dbReference type="Proteomes" id="UP000193884"/>
    </source>
</evidence>
<evidence type="ECO:0000256" key="5">
    <source>
        <dbReference type="SAM" id="Phobius"/>
    </source>
</evidence>
<feature type="transmembrane region" description="Helical" evidence="5">
    <location>
        <begin position="84"/>
        <end position="102"/>
    </location>
</feature>
<evidence type="ECO:0000256" key="3">
    <source>
        <dbReference type="ARBA" id="ARBA00022989"/>
    </source>
</evidence>
<feature type="transmembrane region" description="Helical" evidence="5">
    <location>
        <begin position="223"/>
        <end position="244"/>
    </location>
</feature>
<dbReference type="InterPro" id="IPR007016">
    <property type="entry name" value="O-antigen_ligase-rel_domated"/>
</dbReference>
<gene>
    <name evidence="7" type="ORF">BST63_14265</name>
</gene>
<name>A0ABX3X3X8_9BRAD</name>
<dbReference type="PANTHER" id="PTHR37422:SF17">
    <property type="entry name" value="O-ANTIGEN LIGASE"/>
    <property type="match status" value="1"/>
</dbReference>
<sequence length="403" mass="43170">MLIGAFTLQIAGVDPRVTRQFSEGSLVSQMIMGFIYLISILLFSQTSQALATLVRSWPIFLFPMLALMSALWAPEPELTVRRSIALFGTSLFGLALGSTYTFRDSLKVAVRALVLALILSMLWVVVFPQIGIHQASDAVEPIHAGKWRGVFAHKNALGAVAGFAFGVVLLYGGSVFSSTLHRLAAITVTAACLIFAGSGTGFATAINVAIIGSSMRLVTAARFDLRLPLLLVFASTAGLLSFFANNLEAIALEALGKDPDLTGRTLYWSYVLPFMSDHWVLGYGYFSGFLSIGATIAAITGLDFGSTHNGYLDILVSFGLIGFIAGTLYLGWLLFRGTGLILSSRGGVEKTFPICVVFHTIQFNIVESGFLAGNSLWPLLMALAATMLVRFDVLGQGGPRVTD</sequence>
<feature type="transmembrane region" description="Helical" evidence="5">
    <location>
        <begin position="108"/>
        <end position="127"/>
    </location>
</feature>
<keyword evidence="2 5" id="KW-0812">Transmembrane</keyword>
<dbReference type="PANTHER" id="PTHR37422">
    <property type="entry name" value="TEICHURONIC ACID BIOSYNTHESIS PROTEIN TUAE"/>
    <property type="match status" value="1"/>
</dbReference>
<dbReference type="Proteomes" id="UP000193884">
    <property type="component" value="Unassembled WGS sequence"/>
</dbReference>
<protein>
    <recommendedName>
        <fullName evidence="6">O-antigen ligase-related domain-containing protein</fullName>
    </recommendedName>
</protein>
<keyword evidence="3 5" id="KW-1133">Transmembrane helix</keyword>
<evidence type="ECO:0000256" key="1">
    <source>
        <dbReference type="ARBA" id="ARBA00004141"/>
    </source>
</evidence>
<feature type="transmembrane region" description="Helical" evidence="5">
    <location>
        <begin position="56"/>
        <end position="72"/>
    </location>
</feature>
<evidence type="ECO:0000256" key="2">
    <source>
        <dbReference type="ARBA" id="ARBA00022692"/>
    </source>
</evidence>
<proteinExistence type="predicted"/>
<feature type="transmembrane region" description="Helical" evidence="5">
    <location>
        <begin position="280"/>
        <end position="302"/>
    </location>
</feature>
<feature type="domain" description="O-antigen ligase-related" evidence="6">
    <location>
        <begin position="187"/>
        <end position="324"/>
    </location>
</feature>
<feature type="transmembrane region" description="Helical" evidence="5">
    <location>
        <begin position="314"/>
        <end position="335"/>
    </location>
</feature>
<evidence type="ECO:0000259" key="6">
    <source>
        <dbReference type="Pfam" id="PF04932"/>
    </source>
</evidence>
<keyword evidence="8" id="KW-1185">Reference proteome</keyword>
<accession>A0ABX3X3X8</accession>
<comment type="subcellular location">
    <subcellularLocation>
        <location evidence="1">Membrane</location>
        <topology evidence="1">Multi-pass membrane protein</topology>
    </subcellularLocation>
</comment>
<feature type="transmembrane region" description="Helical" evidence="5">
    <location>
        <begin position="156"/>
        <end position="177"/>
    </location>
</feature>
<comment type="caution">
    <text evidence="7">The sequence shown here is derived from an EMBL/GenBank/DDBJ whole genome shotgun (WGS) entry which is preliminary data.</text>
</comment>
<reference evidence="7 8" key="1">
    <citation type="submission" date="2017-03" db="EMBL/GenBank/DDBJ databases">
        <title>Whole genome sequences of fourteen strains of Bradyrhizobium canariense and one strain of Bradyrhizobium japonicum isolated from Lupinus (Papilionoideae: Genisteae) species in Algeria.</title>
        <authorList>
            <person name="Crovadore J."/>
            <person name="Chekireb D."/>
            <person name="Brachmann A."/>
            <person name="Chablais R."/>
            <person name="Cochard B."/>
            <person name="Lefort F."/>
        </authorList>
    </citation>
    <scope>NUCLEOTIDE SEQUENCE [LARGE SCALE GENOMIC DNA]</scope>
    <source>
        <strain evidence="7 8">UBMAN05</strain>
    </source>
</reference>
<feature type="transmembrane region" description="Helical" evidence="5">
    <location>
        <begin position="376"/>
        <end position="393"/>
    </location>
</feature>